<evidence type="ECO:0000256" key="1">
    <source>
        <dbReference type="SAM" id="SignalP"/>
    </source>
</evidence>
<evidence type="ECO:0000313" key="4">
    <source>
        <dbReference type="Proteomes" id="UP000537130"/>
    </source>
</evidence>
<dbReference type="InterPro" id="IPR018391">
    <property type="entry name" value="PQQ_b-propeller_rpt"/>
</dbReference>
<protein>
    <submittedName>
        <fullName evidence="3">Outer membrane protein assembly factor BamB</fullName>
    </submittedName>
</protein>
<evidence type="ECO:0000259" key="2">
    <source>
        <dbReference type="Pfam" id="PF13360"/>
    </source>
</evidence>
<proteinExistence type="predicted"/>
<comment type="caution">
    <text evidence="3">The sequence shown here is derived from an EMBL/GenBank/DDBJ whole genome shotgun (WGS) entry which is preliminary data.</text>
</comment>
<dbReference type="InterPro" id="IPR011047">
    <property type="entry name" value="Quinoprotein_ADH-like_sf"/>
</dbReference>
<dbReference type="RefSeq" id="WP_183410028.1">
    <property type="nucleotide sequence ID" value="NZ_JACHWY010000001.1"/>
</dbReference>
<dbReference type="AlphaFoldDB" id="A0A7W4Z5P9"/>
<feature type="domain" description="Pyrrolo-quinoline quinone repeat" evidence="2">
    <location>
        <begin position="305"/>
        <end position="380"/>
    </location>
</feature>
<dbReference type="Proteomes" id="UP000537130">
    <property type="component" value="Unassembled WGS sequence"/>
</dbReference>
<dbReference type="SUPFAM" id="SSF50998">
    <property type="entry name" value="Quinoprotein alcohol dehydrogenase-like"/>
    <property type="match status" value="1"/>
</dbReference>
<dbReference type="Pfam" id="PF13360">
    <property type="entry name" value="PQQ_2"/>
    <property type="match status" value="2"/>
</dbReference>
<keyword evidence="4" id="KW-1185">Reference proteome</keyword>
<dbReference type="Gene3D" id="2.130.10.10">
    <property type="entry name" value="YVTN repeat-like/Quinoprotein amine dehydrogenase"/>
    <property type="match status" value="2"/>
</dbReference>
<feature type="domain" description="Pyrrolo-quinoline quinone repeat" evidence="2">
    <location>
        <begin position="83"/>
        <end position="207"/>
    </location>
</feature>
<name>A0A7W4Z5P9_9GAMM</name>
<feature type="signal peptide" evidence="1">
    <location>
        <begin position="1"/>
        <end position="36"/>
    </location>
</feature>
<organism evidence="3 4">
    <name type="scientific">Litorivivens lipolytica</name>
    <dbReference type="NCBI Taxonomy" id="1524264"/>
    <lineage>
        <taxon>Bacteria</taxon>
        <taxon>Pseudomonadati</taxon>
        <taxon>Pseudomonadota</taxon>
        <taxon>Gammaproteobacteria</taxon>
        <taxon>Litorivivens</taxon>
    </lineage>
</organism>
<feature type="chain" id="PRO_5031356892" evidence="1">
    <location>
        <begin position="37"/>
        <end position="609"/>
    </location>
</feature>
<accession>A0A7W4Z5P9</accession>
<dbReference type="InterPro" id="IPR002372">
    <property type="entry name" value="PQQ_rpt_dom"/>
</dbReference>
<keyword evidence="1" id="KW-0732">Signal</keyword>
<dbReference type="InterPro" id="IPR015943">
    <property type="entry name" value="WD40/YVTN_repeat-like_dom_sf"/>
</dbReference>
<reference evidence="3 4" key="1">
    <citation type="submission" date="2020-08" db="EMBL/GenBank/DDBJ databases">
        <title>Genomic Encyclopedia of Type Strains, Phase III (KMG-III): the genomes of soil and plant-associated and newly described type strains.</title>
        <authorList>
            <person name="Whitman W."/>
        </authorList>
    </citation>
    <scope>NUCLEOTIDE SEQUENCE [LARGE SCALE GENOMIC DNA]</scope>
    <source>
        <strain evidence="3 4">CECT 8654</strain>
    </source>
</reference>
<sequence>MWMLAFVDHNNSKKVILIMRLFALLLLCTSPLLSHASPSHQSEGYATSSWATLHGDGRNSSHVPLLVTTQLQPQWLALKGASSWSAPVIAEDGTLYVTTGRGKGFAHLHAISRTGRVLWESPVAQSQDDLDAEAVFSAPLLDRDGHVYVGDSNQFWSFTVDGKVRWVANLRDLGIRQPLMGSVIVGSHVGGVSADGVVVLFDRNTGRPAVPPLRLPVPAGEPGRILPEGLWAKGLLDDKVRQKGWDLLTGQGYAVSHVPAVHPHQPRLFVTAGGGDGDVGQLFAIDVGADGLSIRYASEVPARTSSSPVLSADASRIYAVGHGGTLYALDSETGKLLWQRATEGENASPSVGPGDMVYVLGGDRLIAVEGETGQVLWRNNYREWARDRHPQLWSRFGLIGSRGKPDAYIDSVVTISNGLLWATLLVGYDVNFLVRDFVHPVQAYLVALDPSDGTVLEEWRVPDSSEGVISISPTGDVYLNLMSMQASLAHHGGYQWLLPKSIRRPKPRGGIYALAPVSLAEQLTASIQWLDTLASNRNPLFLEGIDSQLWSSRKVLALAVKRGELEAGLGRHVESLLQQSEAALSRCKTNTDDCEALFDALESMAKALL</sequence>
<dbReference type="EMBL" id="JACHWY010000001">
    <property type="protein sequence ID" value="MBB3047403.1"/>
    <property type="molecule type" value="Genomic_DNA"/>
</dbReference>
<evidence type="ECO:0000313" key="3">
    <source>
        <dbReference type="EMBL" id="MBB3047403.1"/>
    </source>
</evidence>
<dbReference type="PANTHER" id="PTHR34512:SF30">
    <property type="entry name" value="OUTER MEMBRANE PROTEIN ASSEMBLY FACTOR BAMB"/>
    <property type="match status" value="1"/>
</dbReference>
<dbReference type="PANTHER" id="PTHR34512">
    <property type="entry name" value="CELL SURFACE PROTEIN"/>
    <property type="match status" value="1"/>
</dbReference>
<dbReference type="SMART" id="SM00564">
    <property type="entry name" value="PQQ"/>
    <property type="match status" value="4"/>
</dbReference>
<gene>
    <name evidence="3" type="ORF">FHR99_001639</name>
</gene>